<dbReference type="Proteomes" id="UP000546464">
    <property type="component" value="Unassembled WGS sequence"/>
</dbReference>
<evidence type="ECO:0000313" key="1">
    <source>
        <dbReference type="EMBL" id="MBC2594923.1"/>
    </source>
</evidence>
<keyword evidence="2" id="KW-1185">Reference proteome</keyword>
<sequence>MNQAEAGTMLGFSQGYMSKVINGTAGDPDQKILTALCTGWPSKETGVAIMEAHLKDEILRGGRSLDEFTLGAGPAVSDPIDEHLAAIQRMFAKDPDLRSLIRRIGQIALEDEEAQKKSADAKTMPLFAPDAPIQFAGAAEPDAPFKGKRTFRLPESLGLRGKRMKDVMPHLQQEAPALYALLTEAAQNGDEHGMLAAAEAAGWEFQDYERGVLLKACRKLAKSAGK</sequence>
<protein>
    <submittedName>
        <fullName evidence="1">Uncharacterized protein</fullName>
    </submittedName>
</protein>
<evidence type="ECO:0000313" key="2">
    <source>
        <dbReference type="Proteomes" id="UP000546464"/>
    </source>
</evidence>
<reference evidence="1 2" key="1">
    <citation type="submission" date="2020-07" db="EMBL/GenBank/DDBJ databases">
        <authorList>
            <person name="Feng X."/>
        </authorList>
    </citation>
    <scope>NUCLEOTIDE SEQUENCE [LARGE SCALE GENOMIC DNA]</scope>
    <source>
        <strain evidence="1 2">JCM31066</strain>
    </source>
</reference>
<name>A0A842HEH8_9BACT</name>
<comment type="caution">
    <text evidence="1">The sequence shown here is derived from an EMBL/GenBank/DDBJ whole genome shotgun (WGS) entry which is preliminary data.</text>
</comment>
<gene>
    <name evidence="1" type="ORF">H5P28_11710</name>
</gene>
<dbReference type="EMBL" id="JACHVB010000035">
    <property type="protein sequence ID" value="MBC2594923.1"/>
    <property type="molecule type" value="Genomic_DNA"/>
</dbReference>
<dbReference type="AlphaFoldDB" id="A0A842HEH8"/>
<organism evidence="1 2">
    <name type="scientific">Ruficoccus amylovorans</name>
    <dbReference type="NCBI Taxonomy" id="1804625"/>
    <lineage>
        <taxon>Bacteria</taxon>
        <taxon>Pseudomonadati</taxon>
        <taxon>Verrucomicrobiota</taxon>
        <taxon>Opitutia</taxon>
        <taxon>Puniceicoccales</taxon>
        <taxon>Cerasicoccaceae</taxon>
        <taxon>Ruficoccus</taxon>
    </lineage>
</organism>
<proteinExistence type="predicted"/>
<accession>A0A842HEH8</accession>
<dbReference type="RefSeq" id="WP_185675889.1">
    <property type="nucleotide sequence ID" value="NZ_JACHVB010000035.1"/>
</dbReference>